<proteinExistence type="predicted"/>
<protein>
    <submittedName>
        <fullName evidence="1">Uncharacterized protein</fullName>
    </submittedName>
</protein>
<evidence type="ECO:0000313" key="1">
    <source>
        <dbReference type="EMBL" id="KAF9654387.1"/>
    </source>
</evidence>
<comment type="caution">
    <text evidence="1">The sequence shown here is derived from an EMBL/GenBank/DDBJ whole genome shotgun (WGS) entry which is preliminary data.</text>
</comment>
<gene>
    <name evidence="1" type="ORF">BDM02DRAFT_3125236</name>
</gene>
<name>A0ACB6ZXQ8_THEGA</name>
<dbReference type="Proteomes" id="UP000886501">
    <property type="component" value="Unassembled WGS sequence"/>
</dbReference>
<organism evidence="1 2">
    <name type="scientific">Thelephora ganbajun</name>
    <name type="common">Ganba fungus</name>
    <dbReference type="NCBI Taxonomy" id="370292"/>
    <lineage>
        <taxon>Eukaryota</taxon>
        <taxon>Fungi</taxon>
        <taxon>Dikarya</taxon>
        <taxon>Basidiomycota</taxon>
        <taxon>Agaricomycotina</taxon>
        <taxon>Agaricomycetes</taxon>
        <taxon>Thelephorales</taxon>
        <taxon>Thelephoraceae</taxon>
        <taxon>Thelephora</taxon>
    </lineage>
</organism>
<reference evidence="1" key="2">
    <citation type="journal article" date="2020" name="Nat. Commun.">
        <title>Large-scale genome sequencing of mycorrhizal fungi provides insights into the early evolution of symbiotic traits.</title>
        <authorList>
            <person name="Miyauchi S."/>
            <person name="Kiss E."/>
            <person name="Kuo A."/>
            <person name="Drula E."/>
            <person name="Kohler A."/>
            <person name="Sanchez-Garcia M."/>
            <person name="Morin E."/>
            <person name="Andreopoulos B."/>
            <person name="Barry K.W."/>
            <person name="Bonito G."/>
            <person name="Buee M."/>
            <person name="Carver A."/>
            <person name="Chen C."/>
            <person name="Cichocki N."/>
            <person name="Clum A."/>
            <person name="Culley D."/>
            <person name="Crous P.W."/>
            <person name="Fauchery L."/>
            <person name="Girlanda M."/>
            <person name="Hayes R.D."/>
            <person name="Keri Z."/>
            <person name="LaButti K."/>
            <person name="Lipzen A."/>
            <person name="Lombard V."/>
            <person name="Magnuson J."/>
            <person name="Maillard F."/>
            <person name="Murat C."/>
            <person name="Nolan M."/>
            <person name="Ohm R.A."/>
            <person name="Pangilinan J."/>
            <person name="Pereira M.F."/>
            <person name="Perotto S."/>
            <person name="Peter M."/>
            <person name="Pfister S."/>
            <person name="Riley R."/>
            <person name="Sitrit Y."/>
            <person name="Stielow J.B."/>
            <person name="Szollosi G."/>
            <person name="Zifcakova L."/>
            <person name="Stursova M."/>
            <person name="Spatafora J.W."/>
            <person name="Tedersoo L."/>
            <person name="Vaario L.M."/>
            <person name="Yamada A."/>
            <person name="Yan M."/>
            <person name="Wang P."/>
            <person name="Xu J."/>
            <person name="Bruns T."/>
            <person name="Baldrian P."/>
            <person name="Vilgalys R."/>
            <person name="Dunand C."/>
            <person name="Henrissat B."/>
            <person name="Grigoriev I.V."/>
            <person name="Hibbett D."/>
            <person name="Nagy L.G."/>
            <person name="Martin F.M."/>
        </authorList>
    </citation>
    <scope>NUCLEOTIDE SEQUENCE</scope>
    <source>
        <strain evidence="1">P2</strain>
    </source>
</reference>
<dbReference type="EMBL" id="MU117961">
    <property type="protein sequence ID" value="KAF9654387.1"/>
    <property type="molecule type" value="Genomic_DNA"/>
</dbReference>
<sequence>MSTNAFQDMRFSAEPYEEAQGKRFSQNTPISLDALSAFYDKMEKRKVDKKLVRGSSLWGRKNQPNSSSGKPQEDRTDRVQYVQSPYDALPGPENNQSKVSLGLGGDSAPSIIPDVSPEGAAWQTQELEWATLSVIQFRARHPIHNTVGPRWYKNHHILPPRAKSDQRPPSLFSPSFPPMAASFHTHSQDSTWTPGPSRTPSGSPLPTPNSSQTRINDPQVKVRSRKTSQTAHDEVDLMDGTDPWGQQWHHQSPYDVGLTRQGMESRENMTSKPLNQQNSMPPRTRRASLSAGIGRHKTATPSPLSQSTSAVHLQPHNTPTLDPNTIGVPRRLSKRRKPFQGLFGDGTQSQPQSATSPTSDNPVTLKKQSSKRSSNGGSRSSFTAYRPLVRSQTTQDKKEKRGSILGRIVRKFSIVRRSDSAIVTSRTSFQAERLSQSQSAEPADGKSARTSTSSPEKNRQSKATITSPATTEPETPADSPIPRTSVHAVETRSSMSVDIEAPITLGKLTIANPDAPSAATTPAKTEEPLPANDADTLSQHTLRPTTESPLSPQPVTESPREPTPTPLQRESQIRSSVPRVQVQSGPDPEPEEEDDVPPPVPSKSPFFTRLHLASIPAESVLSLPGVIPIIPTEGTPSITDSPVEERFEPEPLPMSPNPPATNLRQRSPSPPTPTSAPTRIPQPAYTQELADDSPLSRASLYVNPGTPYVVSSTVIAQPRTNEIVKAQPAESSSQRLKNSTSSKSRETETFRLVRSYSGPDPEGQQTFLADGEHWEVENAGQRKRDANGTSRSSKHKTPSRETSGEERHHGRRESTRESMDERSQRKETAEERHYRREGRRPEGARERDREREREDRKSRRERSSRDSYLRQESKEKQRSSLATPTSGPSSIPTRSSVTEAHRRSDYANPTRRSTVSSQHSFPREHEHERKASVSSRPTSEVPPTQMLNDLRAREAWEIDRLWKGRSMSINQEGSNVIASPMSTGADLYRHEDPPHHSTTHGSSRTYFVVQTPVQGQHLSGQQNGIAFPSTSPPKTNGSHHRTPPPEPIRPAQYQFPPLPQSLRTLDDPASREYWAKLAGVSAGSR</sequence>
<reference evidence="1" key="1">
    <citation type="submission" date="2019-10" db="EMBL/GenBank/DDBJ databases">
        <authorList>
            <consortium name="DOE Joint Genome Institute"/>
            <person name="Kuo A."/>
            <person name="Miyauchi S."/>
            <person name="Kiss E."/>
            <person name="Drula E."/>
            <person name="Kohler A."/>
            <person name="Sanchez-Garcia M."/>
            <person name="Andreopoulos B."/>
            <person name="Barry K.W."/>
            <person name="Bonito G."/>
            <person name="Buee M."/>
            <person name="Carver A."/>
            <person name="Chen C."/>
            <person name="Cichocki N."/>
            <person name="Clum A."/>
            <person name="Culley D."/>
            <person name="Crous P.W."/>
            <person name="Fauchery L."/>
            <person name="Girlanda M."/>
            <person name="Hayes R."/>
            <person name="Keri Z."/>
            <person name="Labutti K."/>
            <person name="Lipzen A."/>
            <person name="Lombard V."/>
            <person name="Magnuson J."/>
            <person name="Maillard F."/>
            <person name="Morin E."/>
            <person name="Murat C."/>
            <person name="Nolan M."/>
            <person name="Ohm R."/>
            <person name="Pangilinan J."/>
            <person name="Pereira M."/>
            <person name="Perotto S."/>
            <person name="Peter M."/>
            <person name="Riley R."/>
            <person name="Sitrit Y."/>
            <person name="Stielow B."/>
            <person name="Szollosi G."/>
            <person name="Zifcakova L."/>
            <person name="Stursova M."/>
            <person name="Spatafora J.W."/>
            <person name="Tedersoo L."/>
            <person name="Vaario L.-M."/>
            <person name="Yamada A."/>
            <person name="Yan M."/>
            <person name="Wang P."/>
            <person name="Xu J."/>
            <person name="Bruns T."/>
            <person name="Baldrian P."/>
            <person name="Vilgalys R."/>
            <person name="Henrissat B."/>
            <person name="Grigoriev I.V."/>
            <person name="Hibbett D."/>
            <person name="Nagy L.G."/>
            <person name="Martin F.M."/>
        </authorList>
    </citation>
    <scope>NUCLEOTIDE SEQUENCE</scope>
    <source>
        <strain evidence="1">P2</strain>
    </source>
</reference>
<evidence type="ECO:0000313" key="2">
    <source>
        <dbReference type="Proteomes" id="UP000886501"/>
    </source>
</evidence>
<keyword evidence="2" id="KW-1185">Reference proteome</keyword>
<accession>A0ACB6ZXQ8</accession>